<dbReference type="Pfam" id="PF13857">
    <property type="entry name" value="Ank_5"/>
    <property type="match status" value="1"/>
</dbReference>
<dbReference type="InterPro" id="IPR002110">
    <property type="entry name" value="Ankyrin_rpt"/>
</dbReference>
<proteinExistence type="predicted"/>
<feature type="repeat" description="ANK" evidence="1">
    <location>
        <begin position="58"/>
        <end position="94"/>
    </location>
</feature>
<evidence type="ECO:0000256" key="1">
    <source>
        <dbReference type="PROSITE-ProRule" id="PRU00023"/>
    </source>
</evidence>
<feature type="repeat" description="ANK" evidence="1">
    <location>
        <begin position="197"/>
        <end position="229"/>
    </location>
</feature>
<comment type="caution">
    <text evidence="3">The sequence shown here is derived from an EMBL/GenBank/DDBJ whole genome shotgun (WGS) entry which is preliminary data.</text>
</comment>
<dbReference type="InterPro" id="IPR026870">
    <property type="entry name" value="Zinc_ribbon_dom"/>
</dbReference>
<dbReference type="SUPFAM" id="SSF48403">
    <property type="entry name" value="Ankyrin repeat"/>
    <property type="match status" value="1"/>
</dbReference>
<feature type="repeat" description="ANK" evidence="1">
    <location>
        <begin position="95"/>
        <end position="127"/>
    </location>
</feature>
<dbReference type="AlphaFoldDB" id="A0A7C1CCU6"/>
<dbReference type="InterPro" id="IPR052391">
    <property type="entry name" value="E3_Ligase-Neurotoxin"/>
</dbReference>
<evidence type="ECO:0000313" key="3">
    <source>
        <dbReference type="EMBL" id="HDP14983.1"/>
    </source>
</evidence>
<reference evidence="3" key="1">
    <citation type="journal article" date="2020" name="mSystems">
        <title>Genome- and Community-Level Interaction Insights into Carbon Utilization and Element Cycling Functions of Hydrothermarchaeota in Hydrothermal Sediment.</title>
        <authorList>
            <person name="Zhou Z."/>
            <person name="Liu Y."/>
            <person name="Xu W."/>
            <person name="Pan J."/>
            <person name="Luo Z.H."/>
            <person name="Li M."/>
        </authorList>
    </citation>
    <scope>NUCLEOTIDE SEQUENCE [LARGE SCALE GENOMIC DNA]</scope>
    <source>
        <strain evidence="3">SpSt-116</strain>
    </source>
</reference>
<dbReference type="Pfam" id="PF13637">
    <property type="entry name" value="Ank_4"/>
    <property type="match status" value="1"/>
</dbReference>
<accession>A0A7C1CCU6</accession>
<gene>
    <name evidence="3" type="ORF">ENN26_04290</name>
</gene>
<feature type="repeat" description="ANK" evidence="1">
    <location>
        <begin position="128"/>
        <end position="164"/>
    </location>
</feature>
<dbReference type="PANTHER" id="PTHR24133:SF40">
    <property type="entry name" value="ANKYRIN REPEAT DOMAIN 44"/>
    <property type="match status" value="1"/>
</dbReference>
<dbReference type="SMART" id="SM00248">
    <property type="entry name" value="ANK"/>
    <property type="match status" value="7"/>
</dbReference>
<dbReference type="Gene3D" id="1.25.40.20">
    <property type="entry name" value="Ankyrin repeat-containing domain"/>
    <property type="match status" value="3"/>
</dbReference>
<dbReference type="InterPro" id="IPR036770">
    <property type="entry name" value="Ankyrin_rpt-contain_sf"/>
</dbReference>
<dbReference type="Pfam" id="PF13240">
    <property type="entry name" value="Zn_Ribbon_1"/>
    <property type="match status" value="1"/>
</dbReference>
<dbReference type="PROSITE" id="PS50297">
    <property type="entry name" value="ANK_REP_REGION"/>
    <property type="match status" value="5"/>
</dbReference>
<sequence length="400" mass="43508">MSIFCQWSHILKKYIGTFFLDLYVDPSKELLEALKNGDVVRVKELLEEGADANVKDNSGATLLHFVAILYVDEIGAYIAELLIKYGADVNAKDENGYAPLHWAVTLGKSGIINVLLENGADVNAKDNIGSTPLHRVVVLDEESKRSNIAKVLIEHGADVNARNHQGLTPLHMATTLGEVDVTKVLLENGADPNVTLQSLTPLHVAAFAGYPDIVELLLKHGADPSIRDSDGKTALDFARESNRKDVVKIIEEFISRSGGKSIITIMEEEEEEESLLAVPFELDEDDGSEFFLGRIEVGDTIYVEIDADSENIYILTISMLDGKRNLLSTRVKGGSTLSYKVPLSCEASIVLKCSSCSGEPEGTLTVNIARSSHRALRCPRCGMPLEPGAKYCGYCGAKVA</sequence>
<feature type="domain" description="Zinc-ribbon" evidence="2">
    <location>
        <begin position="378"/>
        <end position="399"/>
    </location>
</feature>
<name>A0A7C1CCU6_9CREN</name>
<keyword evidence="1" id="KW-0040">ANK repeat</keyword>
<feature type="repeat" description="ANK" evidence="1">
    <location>
        <begin position="165"/>
        <end position="197"/>
    </location>
</feature>
<dbReference type="Pfam" id="PF12796">
    <property type="entry name" value="Ank_2"/>
    <property type="match status" value="1"/>
</dbReference>
<dbReference type="PANTHER" id="PTHR24133">
    <property type="entry name" value="ANKYRIN DOMAIN-CONTAINING"/>
    <property type="match status" value="1"/>
</dbReference>
<dbReference type="EMBL" id="DSAY01000076">
    <property type="protein sequence ID" value="HDP14983.1"/>
    <property type="molecule type" value="Genomic_DNA"/>
</dbReference>
<protein>
    <submittedName>
        <fullName evidence="3">Zinc-ribbon domain-containing protein</fullName>
    </submittedName>
</protein>
<dbReference type="PROSITE" id="PS50088">
    <property type="entry name" value="ANK_REPEAT"/>
    <property type="match status" value="6"/>
</dbReference>
<evidence type="ECO:0000259" key="2">
    <source>
        <dbReference type="Pfam" id="PF13240"/>
    </source>
</evidence>
<feature type="repeat" description="ANK" evidence="1">
    <location>
        <begin position="25"/>
        <end position="57"/>
    </location>
</feature>
<organism evidence="3">
    <name type="scientific">Thermofilum adornatum</name>
    <dbReference type="NCBI Taxonomy" id="1365176"/>
    <lineage>
        <taxon>Archaea</taxon>
        <taxon>Thermoproteota</taxon>
        <taxon>Thermoprotei</taxon>
        <taxon>Thermofilales</taxon>
        <taxon>Thermofilaceae</taxon>
        <taxon>Thermofilum</taxon>
    </lineage>
</organism>
<dbReference type="PRINTS" id="PR01415">
    <property type="entry name" value="ANKYRIN"/>
</dbReference>